<comment type="subunit">
    <text evidence="9">Monomer.</text>
</comment>
<feature type="binding site" evidence="9 12">
    <location>
        <begin position="261"/>
        <end position="264"/>
    </location>
    <ligand>
        <name>substrate</name>
    </ligand>
</feature>
<feature type="binding site" evidence="9 13">
    <location>
        <position position="416"/>
    </location>
    <ligand>
        <name>Mn(2+)</name>
        <dbReference type="ChEBI" id="CHEBI:29035"/>
        <label>1</label>
    </ligand>
</feature>
<keyword evidence="6 9" id="KW-0324">Glycolysis</keyword>
<comment type="cofactor">
    <cofactor evidence="9">
        <name>Mn(2+)</name>
        <dbReference type="ChEBI" id="CHEBI:29035"/>
    </cofactor>
    <text evidence="9">Binds 2 manganese ions per subunit.</text>
</comment>
<dbReference type="AlphaFoldDB" id="A0A927AUR4"/>
<dbReference type="GO" id="GO:0006007">
    <property type="term" value="P:glucose catabolic process"/>
    <property type="evidence" value="ECO:0007669"/>
    <property type="project" value="InterPro"/>
</dbReference>
<evidence type="ECO:0000256" key="2">
    <source>
        <dbReference type="ARBA" id="ARBA00002315"/>
    </source>
</evidence>
<evidence type="ECO:0000256" key="5">
    <source>
        <dbReference type="ARBA" id="ARBA00022723"/>
    </source>
</evidence>
<feature type="binding site" evidence="9 13">
    <location>
        <position position="420"/>
    </location>
    <ligand>
        <name>Mn(2+)</name>
        <dbReference type="ChEBI" id="CHEBI:29035"/>
        <label>1</label>
    </ligand>
</feature>
<comment type="caution">
    <text evidence="16">The sequence shown here is derived from an EMBL/GenBank/DDBJ whole genome shotgun (WGS) entry which is preliminary data.</text>
</comment>
<sequence length="525" mass="57678">MNKKVILIILDGWGIPLKPEVSALNAANTPFMDSLYPKYPHSTLEASGLAVGLPKGQMGNSEVGHMNLGAGRVVYQDLVKVNKAVEEHTLDKEPVLVDALNYAKDNKKKVHFIGLVSDGGVHAHIDHVKGLLSIAHAHGLTNVFVHAFTDGRDTDPKGGVGYITDLQTHMAATTGQIASVVGRYYAMDRDNRWERVKVAYDAMVHGMGKKVAATDVTKALQDSYDANVTDEFIQPIIVENPDGSPVAVIEDDDVVLCFNFRTDRGREITQALTQKDFPEQGMKKLSLNYITMTNYDNDFVGVNVIFDKDNLVNTLGEVVASVGRKQIRIAETEKYPHVTFFFSGGREEPFAGEKRLLCPSPKEMVIRDEKGFEMTVPVKTYDQIPEMSAYYIRNTIIPELEKEEVDFVCLNFANTDMVGHTGVFEAVVKAAEAADICARDVTETALKHGYSTIIIADHGNAEYMINDDGTPNTAHTTNLVPCILVDKDYHPTLNNGKLADIAPTILELMGIPQPAEMGGVSLIKK</sequence>
<evidence type="ECO:0000256" key="11">
    <source>
        <dbReference type="PIRSR" id="PIRSR001492-1"/>
    </source>
</evidence>
<comment type="function">
    <text evidence="2 9">Catalyzes the interconversion of 2-phosphoglycerate and 3-phosphoglycerate.</text>
</comment>
<dbReference type="GO" id="GO:0005829">
    <property type="term" value="C:cytosol"/>
    <property type="evidence" value="ECO:0007669"/>
    <property type="project" value="TreeGrafter"/>
</dbReference>
<dbReference type="CDD" id="cd16010">
    <property type="entry name" value="iPGM"/>
    <property type="match status" value="1"/>
</dbReference>
<evidence type="ECO:0000259" key="15">
    <source>
        <dbReference type="Pfam" id="PF06415"/>
    </source>
</evidence>
<evidence type="ECO:0000256" key="13">
    <source>
        <dbReference type="PIRSR" id="PIRSR001492-3"/>
    </source>
</evidence>
<keyword evidence="8 9" id="KW-0413">Isomerase</keyword>
<reference evidence="16" key="1">
    <citation type="submission" date="2020-09" db="EMBL/GenBank/DDBJ databases">
        <authorList>
            <person name="Kim M.K."/>
        </authorList>
    </citation>
    <scope>NUCLEOTIDE SEQUENCE</scope>
    <source>
        <strain evidence="16">BT702</strain>
    </source>
</reference>
<keyword evidence="17" id="KW-1185">Reference proteome</keyword>
<protein>
    <recommendedName>
        <fullName evidence="9 10">2,3-bisphosphoglycerate-independent phosphoglycerate mutase</fullName>
        <shortName evidence="9">BPG-independent PGAM</shortName>
        <shortName evidence="9">Phosphoglyceromutase</shortName>
        <shortName evidence="9">iPGM</shortName>
        <ecNumber evidence="9 10">5.4.2.12</ecNumber>
    </recommendedName>
</protein>
<organism evidence="16 17">
    <name type="scientific">Spirosoma profusum</name>
    <dbReference type="NCBI Taxonomy" id="2771354"/>
    <lineage>
        <taxon>Bacteria</taxon>
        <taxon>Pseudomonadati</taxon>
        <taxon>Bacteroidota</taxon>
        <taxon>Cytophagia</taxon>
        <taxon>Cytophagales</taxon>
        <taxon>Cytophagaceae</taxon>
        <taxon>Spirosoma</taxon>
    </lineage>
</organism>
<feature type="binding site" evidence="9 12">
    <location>
        <position position="334"/>
    </location>
    <ligand>
        <name>substrate</name>
    </ligand>
</feature>
<feature type="binding site" evidence="9 13">
    <location>
        <position position="11"/>
    </location>
    <ligand>
        <name>Mn(2+)</name>
        <dbReference type="ChEBI" id="CHEBI:29035"/>
        <label>2</label>
    </ligand>
</feature>
<evidence type="ECO:0000256" key="6">
    <source>
        <dbReference type="ARBA" id="ARBA00023152"/>
    </source>
</evidence>
<feature type="binding site" evidence="9 12">
    <location>
        <begin position="152"/>
        <end position="153"/>
    </location>
    <ligand>
        <name>substrate</name>
    </ligand>
</feature>
<dbReference type="GO" id="GO:0004619">
    <property type="term" value="F:phosphoglycerate mutase activity"/>
    <property type="evidence" value="ECO:0007669"/>
    <property type="project" value="UniProtKB-UniRule"/>
</dbReference>
<feature type="binding site" evidence="9 13">
    <location>
        <position position="457"/>
    </location>
    <ligand>
        <name>Mn(2+)</name>
        <dbReference type="ChEBI" id="CHEBI:29035"/>
        <label>2</label>
    </ligand>
</feature>
<feature type="domain" description="Metalloenzyme" evidence="14">
    <location>
        <begin position="3"/>
        <end position="512"/>
    </location>
</feature>
<dbReference type="GO" id="GO:0030145">
    <property type="term" value="F:manganese ion binding"/>
    <property type="evidence" value="ECO:0007669"/>
    <property type="project" value="UniProtKB-UniRule"/>
</dbReference>
<dbReference type="GO" id="GO:0006096">
    <property type="term" value="P:glycolytic process"/>
    <property type="evidence" value="ECO:0007669"/>
    <property type="project" value="UniProtKB-UniRule"/>
</dbReference>
<dbReference type="PANTHER" id="PTHR31637">
    <property type="entry name" value="2,3-BISPHOSPHOGLYCERATE-INDEPENDENT PHOSPHOGLYCERATE MUTASE"/>
    <property type="match status" value="1"/>
</dbReference>
<comment type="catalytic activity">
    <reaction evidence="1 9">
        <text>(2R)-2-phosphoglycerate = (2R)-3-phosphoglycerate</text>
        <dbReference type="Rhea" id="RHEA:15901"/>
        <dbReference type="ChEBI" id="CHEBI:58272"/>
        <dbReference type="ChEBI" id="CHEBI:58289"/>
        <dbReference type="EC" id="5.4.2.12"/>
    </reaction>
</comment>
<evidence type="ECO:0000313" key="16">
    <source>
        <dbReference type="EMBL" id="MBD2704779.1"/>
    </source>
</evidence>
<dbReference type="PIRSF" id="PIRSF001492">
    <property type="entry name" value="IPGAM"/>
    <property type="match status" value="1"/>
</dbReference>
<gene>
    <name evidence="9" type="primary">gpmI</name>
    <name evidence="16" type="ORF">IC229_29365</name>
</gene>
<feature type="binding site" evidence="9 13">
    <location>
        <position position="475"/>
    </location>
    <ligand>
        <name>Mn(2+)</name>
        <dbReference type="ChEBI" id="CHEBI:29035"/>
        <label>1</label>
    </ligand>
</feature>
<feature type="binding site" evidence="9 12">
    <location>
        <position position="189"/>
    </location>
    <ligand>
        <name>substrate</name>
    </ligand>
</feature>
<feature type="binding site" evidence="9 12">
    <location>
        <position position="122"/>
    </location>
    <ligand>
        <name>substrate</name>
    </ligand>
</feature>
<feature type="binding site" evidence="9 12">
    <location>
        <position position="183"/>
    </location>
    <ligand>
        <name>substrate</name>
    </ligand>
</feature>
<dbReference type="RefSeq" id="WP_190891639.1">
    <property type="nucleotide sequence ID" value="NZ_JACWZY010000037.1"/>
</dbReference>
<dbReference type="EMBL" id="JACWZY010000037">
    <property type="protein sequence ID" value="MBD2704779.1"/>
    <property type="molecule type" value="Genomic_DNA"/>
</dbReference>
<dbReference type="InterPro" id="IPR006124">
    <property type="entry name" value="Metalloenzyme"/>
</dbReference>
<dbReference type="Pfam" id="PF06415">
    <property type="entry name" value="iPGM_N"/>
    <property type="match status" value="1"/>
</dbReference>
<comment type="pathway">
    <text evidence="3 9">Carbohydrate degradation; glycolysis; pyruvate from D-glyceraldehyde 3-phosphate: step 3/5.</text>
</comment>
<comment type="similarity">
    <text evidence="4 9">Belongs to the BPG-independent phosphoglycerate mutase family.</text>
</comment>
<dbReference type="FunFam" id="3.40.1450.10:FF:000002">
    <property type="entry name" value="2,3-bisphosphoglycerate-independent phosphoglycerate mutase"/>
    <property type="match status" value="1"/>
</dbReference>
<feature type="binding site" evidence="9 13">
    <location>
        <position position="458"/>
    </location>
    <ligand>
        <name>Mn(2+)</name>
        <dbReference type="ChEBI" id="CHEBI:29035"/>
        <label>2</label>
    </ligand>
</feature>
<proteinExistence type="inferred from homology"/>
<feature type="active site" description="Phosphoserine intermediate" evidence="9 11">
    <location>
        <position position="61"/>
    </location>
</feature>
<dbReference type="InterPro" id="IPR011258">
    <property type="entry name" value="BPG-indep_PGM_N"/>
</dbReference>
<dbReference type="SUPFAM" id="SSF53649">
    <property type="entry name" value="Alkaline phosphatase-like"/>
    <property type="match status" value="1"/>
</dbReference>
<keyword evidence="7 9" id="KW-0464">Manganese</keyword>
<evidence type="ECO:0000256" key="1">
    <source>
        <dbReference type="ARBA" id="ARBA00000370"/>
    </source>
</evidence>
<name>A0A927AUR4_9BACT</name>
<dbReference type="Gene3D" id="3.40.1450.10">
    <property type="entry name" value="BPG-independent phosphoglycerate mutase, domain B"/>
    <property type="match status" value="1"/>
</dbReference>
<keyword evidence="5 9" id="KW-0479">Metal-binding</keyword>
<feature type="domain" description="BPG-independent PGAM N-terminal" evidence="15">
    <location>
        <begin position="81"/>
        <end position="296"/>
    </location>
</feature>
<evidence type="ECO:0000259" key="14">
    <source>
        <dbReference type="Pfam" id="PF01676"/>
    </source>
</evidence>
<evidence type="ECO:0000256" key="7">
    <source>
        <dbReference type="ARBA" id="ARBA00023211"/>
    </source>
</evidence>
<dbReference type="SUPFAM" id="SSF64158">
    <property type="entry name" value="2,3-Bisphosphoglycerate-independent phosphoglycerate mutase, substrate-binding domain"/>
    <property type="match status" value="1"/>
</dbReference>
<evidence type="ECO:0000256" key="12">
    <source>
        <dbReference type="PIRSR" id="PIRSR001492-2"/>
    </source>
</evidence>
<evidence type="ECO:0000256" key="9">
    <source>
        <dbReference type="HAMAP-Rule" id="MF_01038"/>
    </source>
</evidence>
<dbReference type="EC" id="5.4.2.12" evidence="9 10"/>
<dbReference type="InterPro" id="IPR036646">
    <property type="entry name" value="PGAM_B_sf"/>
</dbReference>
<dbReference type="PANTHER" id="PTHR31637:SF0">
    <property type="entry name" value="2,3-BISPHOSPHOGLYCERATE-INDEPENDENT PHOSPHOGLYCERATE MUTASE"/>
    <property type="match status" value="1"/>
</dbReference>
<dbReference type="Gene3D" id="3.40.720.10">
    <property type="entry name" value="Alkaline Phosphatase, subunit A"/>
    <property type="match status" value="1"/>
</dbReference>
<dbReference type="InterPro" id="IPR005995">
    <property type="entry name" value="Pgm_bpd_ind"/>
</dbReference>
<dbReference type="InterPro" id="IPR017850">
    <property type="entry name" value="Alkaline_phosphatase_core_sf"/>
</dbReference>
<evidence type="ECO:0000256" key="3">
    <source>
        <dbReference type="ARBA" id="ARBA00004798"/>
    </source>
</evidence>
<accession>A0A927AUR4</accession>
<evidence type="ECO:0000313" key="17">
    <source>
        <dbReference type="Proteomes" id="UP000598820"/>
    </source>
</evidence>
<feature type="binding site" evidence="9 13">
    <location>
        <position position="61"/>
    </location>
    <ligand>
        <name>Mn(2+)</name>
        <dbReference type="ChEBI" id="CHEBI:29035"/>
        <label>2</label>
    </ligand>
</feature>
<dbReference type="Pfam" id="PF01676">
    <property type="entry name" value="Metalloenzyme"/>
    <property type="match status" value="1"/>
</dbReference>
<dbReference type="Proteomes" id="UP000598820">
    <property type="component" value="Unassembled WGS sequence"/>
</dbReference>
<dbReference type="NCBIfam" id="TIGR01307">
    <property type="entry name" value="pgm_bpd_ind"/>
    <property type="match status" value="1"/>
</dbReference>
<dbReference type="HAMAP" id="MF_01038">
    <property type="entry name" value="GpmI"/>
    <property type="match status" value="1"/>
</dbReference>
<evidence type="ECO:0000256" key="10">
    <source>
        <dbReference type="NCBIfam" id="TIGR01307"/>
    </source>
</evidence>
<evidence type="ECO:0000256" key="4">
    <source>
        <dbReference type="ARBA" id="ARBA00008819"/>
    </source>
</evidence>
<evidence type="ECO:0000256" key="8">
    <source>
        <dbReference type="ARBA" id="ARBA00023235"/>
    </source>
</evidence>